<protein>
    <submittedName>
        <fullName evidence="2">Uncharacterized protein</fullName>
    </submittedName>
</protein>
<name>A0A1E5V6N8_9POAL</name>
<proteinExistence type="predicted"/>
<evidence type="ECO:0000313" key="3">
    <source>
        <dbReference type="Proteomes" id="UP000095767"/>
    </source>
</evidence>
<dbReference type="AlphaFoldDB" id="A0A1E5V6N8"/>
<accession>A0A1E5V6N8</accession>
<dbReference type="Proteomes" id="UP000095767">
    <property type="component" value="Unassembled WGS sequence"/>
</dbReference>
<evidence type="ECO:0000256" key="1">
    <source>
        <dbReference type="SAM" id="MobiDB-lite"/>
    </source>
</evidence>
<reference evidence="2 3" key="1">
    <citation type="submission" date="2016-09" db="EMBL/GenBank/DDBJ databases">
        <title>The draft genome of Dichanthelium oligosanthes: A C3 panicoid grass species.</title>
        <authorList>
            <person name="Studer A.J."/>
            <person name="Schnable J.C."/>
            <person name="Brutnell T.P."/>
        </authorList>
    </citation>
    <scope>NUCLEOTIDE SEQUENCE [LARGE SCALE GENOMIC DNA]</scope>
    <source>
        <strain evidence="3">cv. Kellogg 1175</strain>
        <tissue evidence="2">Leaf</tissue>
    </source>
</reference>
<feature type="region of interest" description="Disordered" evidence="1">
    <location>
        <begin position="102"/>
        <end position="130"/>
    </location>
</feature>
<gene>
    <name evidence="2" type="ORF">BAE44_0018200</name>
</gene>
<dbReference type="EMBL" id="LWDX02049697">
    <property type="protein sequence ID" value="OEL20781.1"/>
    <property type="molecule type" value="Genomic_DNA"/>
</dbReference>
<evidence type="ECO:0000313" key="2">
    <source>
        <dbReference type="EMBL" id="OEL20781.1"/>
    </source>
</evidence>
<organism evidence="2 3">
    <name type="scientific">Dichanthelium oligosanthes</name>
    <dbReference type="NCBI Taxonomy" id="888268"/>
    <lineage>
        <taxon>Eukaryota</taxon>
        <taxon>Viridiplantae</taxon>
        <taxon>Streptophyta</taxon>
        <taxon>Embryophyta</taxon>
        <taxon>Tracheophyta</taxon>
        <taxon>Spermatophyta</taxon>
        <taxon>Magnoliopsida</taxon>
        <taxon>Liliopsida</taxon>
        <taxon>Poales</taxon>
        <taxon>Poaceae</taxon>
        <taxon>PACMAD clade</taxon>
        <taxon>Panicoideae</taxon>
        <taxon>Panicodae</taxon>
        <taxon>Paniceae</taxon>
        <taxon>Dichantheliinae</taxon>
        <taxon>Dichanthelium</taxon>
    </lineage>
</organism>
<keyword evidence="3" id="KW-1185">Reference proteome</keyword>
<comment type="caution">
    <text evidence="2">The sequence shown here is derived from an EMBL/GenBank/DDBJ whole genome shotgun (WGS) entry which is preliminary data.</text>
</comment>
<sequence length="130" mass="15595">MVECTCTELRDLVAARGLWRARFMAELSIAERWVYERSEIDDGSSSIWKERYYVTSRWRWLRWFMSDFRLLGHEDLQCELDRRDRDPTERLIRRFLQRKSKVPVGDGDGHRRRAGAVYGNGQRQRKGKAI</sequence>